<evidence type="ECO:0000313" key="20">
    <source>
        <dbReference type="EMBL" id="RLL07490.1"/>
    </source>
</evidence>
<comment type="similarity">
    <text evidence="3 18">In the N-terminal section; belongs to the N-acetylglucosamine-1-phosphate uridyltransferase family.</text>
</comment>
<accession>A0A498CIZ7</accession>
<evidence type="ECO:0000256" key="16">
    <source>
        <dbReference type="ARBA" id="ARBA00048493"/>
    </source>
</evidence>
<feature type="binding site" evidence="18">
    <location>
        <position position="108"/>
    </location>
    <ligand>
        <name>Mg(2+)</name>
        <dbReference type="ChEBI" id="CHEBI:18420"/>
    </ligand>
</feature>
<gene>
    <name evidence="18 20" type="primary">glmU</name>
    <name evidence="20" type="ORF">D4A47_13270</name>
</gene>
<sequence>MALAAQDRRTFAIILAAGDGKRMKSDRPKVLCEVLFQPMIRWVENAVRDAGIDDITIVTGEGAELVEAAVSPGCKFVCQRERRGTGHAVMAAADALAAGGDALVLYGDAPFIEGGAITAALRQHRAEQNAVTLVSARPADPFGYGRVLRGPDGGVRAVVEERDCDEATRAITEINAGVYWFDAAFLAGALERLTPQNAQGEYYLTDVPAIAAAEGRRVGAWFCGDPQIVLGANDRRQLLALNTLARERMLLRHLDNGVDIPCADGILIGAQVEIGRDARILPGTVLEGRTVIGPGCVIGPNSYIKDSTVGAGTRVLASYLTDSTVGEGTRIGPFTQLRPDSHIGNGVKIGDFVEVKNATVGDGTSIAHLTYIGDSDVGRYCNFGCGVVTANYDGKKKFRTTVGDRAFIGCNTNLIPPVRIGEGAYTAAGTTVDSDVPAGALAIGRVRQEIKEGWSDEKIAFKADKK</sequence>
<dbReference type="GO" id="GO:0009245">
    <property type="term" value="P:lipid A biosynthetic process"/>
    <property type="evidence" value="ECO:0007669"/>
    <property type="project" value="UniProtKB-UniRule"/>
</dbReference>
<feature type="region of interest" description="Linker" evidence="18">
    <location>
        <begin position="236"/>
        <end position="256"/>
    </location>
</feature>
<feature type="binding site" evidence="18">
    <location>
        <position position="145"/>
    </location>
    <ligand>
        <name>UDP-N-acetyl-alpha-D-glucosamine</name>
        <dbReference type="ChEBI" id="CHEBI:57705"/>
    </ligand>
</feature>
<evidence type="ECO:0000256" key="10">
    <source>
        <dbReference type="ARBA" id="ARBA00022960"/>
    </source>
</evidence>
<evidence type="ECO:0000256" key="15">
    <source>
        <dbReference type="ARBA" id="ARBA00048247"/>
    </source>
</evidence>
<evidence type="ECO:0000256" key="11">
    <source>
        <dbReference type="ARBA" id="ARBA00022984"/>
    </source>
</evidence>
<evidence type="ECO:0000256" key="18">
    <source>
        <dbReference type="HAMAP-Rule" id="MF_01631"/>
    </source>
</evidence>
<comment type="caution">
    <text evidence="18">Lacks conserved residue(s) required for the propagation of feature annotation.</text>
</comment>
<evidence type="ECO:0000256" key="7">
    <source>
        <dbReference type="ARBA" id="ARBA00022723"/>
    </source>
</evidence>
<feature type="binding site" evidence="18">
    <location>
        <begin position="106"/>
        <end position="108"/>
    </location>
    <ligand>
        <name>UDP-N-acetyl-alpha-D-glucosamine</name>
        <dbReference type="ChEBI" id="CHEBI:57705"/>
    </ligand>
</feature>
<dbReference type="GO" id="GO:0008360">
    <property type="term" value="P:regulation of cell shape"/>
    <property type="evidence" value="ECO:0007669"/>
    <property type="project" value="UniProtKB-KW"/>
</dbReference>
<proteinExistence type="inferred from homology"/>
<comment type="caution">
    <text evidence="20">The sequence shown here is derived from an EMBL/GenBank/DDBJ whole genome shotgun (WGS) entry which is preliminary data.</text>
</comment>
<evidence type="ECO:0000256" key="6">
    <source>
        <dbReference type="ARBA" id="ARBA00022695"/>
    </source>
</evidence>
<keyword evidence="21" id="KW-1185">Reference proteome</keyword>
<feature type="binding site" evidence="18">
    <location>
        <position position="175"/>
    </location>
    <ligand>
        <name>UDP-N-acetyl-alpha-D-glucosamine</name>
        <dbReference type="ChEBI" id="CHEBI:57705"/>
    </ligand>
</feature>
<comment type="pathway">
    <text evidence="18">Nucleotide-sugar biosynthesis; UDP-N-acetyl-alpha-D-glucosamine biosynthesis; UDP-N-acetyl-alpha-D-glucosamine from N-acetyl-alpha-D-glucosamine 1-phosphate: step 1/1.</text>
</comment>
<evidence type="ECO:0000313" key="21">
    <source>
        <dbReference type="Proteomes" id="UP000276301"/>
    </source>
</evidence>
<dbReference type="GO" id="GO:0016020">
    <property type="term" value="C:membrane"/>
    <property type="evidence" value="ECO:0007669"/>
    <property type="project" value="GOC"/>
</dbReference>
<evidence type="ECO:0000256" key="8">
    <source>
        <dbReference type="ARBA" id="ARBA00022737"/>
    </source>
</evidence>
<dbReference type="InterPro" id="IPR025877">
    <property type="entry name" value="MobA-like_NTP_Trfase"/>
</dbReference>
<feature type="binding site" evidence="18">
    <location>
        <begin position="391"/>
        <end position="392"/>
    </location>
    <ligand>
        <name>acetyl-CoA</name>
        <dbReference type="ChEBI" id="CHEBI:57288"/>
    </ligand>
</feature>
<comment type="similarity">
    <text evidence="2 18">In the C-terminal section; belongs to the transferase hexapeptide repeat family.</text>
</comment>
<dbReference type="Pfam" id="PF00132">
    <property type="entry name" value="Hexapep"/>
    <property type="match status" value="3"/>
</dbReference>
<feature type="binding site" evidence="18">
    <location>
        <position position="233"/>
    </location>
    <ligand>
        <name>Mg(2+)</name>
        <dbReference type="ChEBI" id="CHEBI:18420"/>
    </ligand>
</feature>
<keyword evidence="6 18" id="KW-0548">Nucleotidyltransferase</keyword>
<dbReference type="NCBIfam" id="TIGR01173">
    <property type="entry name" value="glmU"/>
    <property type="match status" value="1"/>
</dbReference>
<feature type="binding site" evidence="18">
    <location>
        <position position="356"/>
    </location>
    <ligand>
        <name>UDP-N-acetyl-alpha-D-glucosamine</name>
        <dbReference type="ChEBI" id="CHEBI:57705"/>
    </ligand>
</feature>
<comment type="catalytic activity">
    <reaction evidence="16 18">
        <text>N-acetyl-alpha-D-glucosamine 1-phosphate + UTP + H(+) = UDP-N-acetyl-alpha-D-glucosamine + diphosphate</text>
        <dbReference type="Rhea" id="RHEA:13509"/>
        <dbReference type="ChEBI" id="CHEBI:15378"/>
        <dbReference type="ChEBI" id="CHEBI:33019"/>
        <dbReference type="ChEBI" id="CHEBI:46398"/>
        <dbReference type="ChEBI" id="CHEBI:57705"/>
        <dbReference type="ChEBI" id="CHEBI:57776"/>
        <dbReference type="EC" id="2.7.7.23"/>
    </reaction>
</comment>
<dbReference type="Gene3D" id="2.160.10.10">
    <property type="entry name" value="Hexapeptide repeat proteins"/>
    <property type="match status" value="1"/>
</dbReference>
<evidence type="ECO:0000256" key="12">
    <source>
        <dbReference type="ARBA" id="ARBA00023268"/>
    </source>
</evidence>
<dbReference type="GO" id="GO:0003977">
    <property type="term" value="F:UDP-N-acetylglucosamine diphosphorylase activity"/>
    <property type="evidence" value="ECO:0007669"/>
    <property type="project" value="UniProtKB-UniRule"/>
</dbReference>
<feature type="binding site" evidence="18">
    <location>
        <position position="29"/>
    </location>
    <ligand>
        <name>UDP-N-acetyl-alpha-D-glucosamine</name>
        <dbReference type="ChEBI" id="CHEBI:57705"/>
    </ligand>
</feature>
<dbReference type="InterPro" id="IPR001451">
    <property type="entry name" value="Hexapep"/>
</dbReference>
<keyword evidence="5 18" id="KW-0808">Transferase</keyword>
<dbReference type="InterPro" id="IPR011004">
    <property type="entry name" value="Trimer_LpxA-like_sf"/>
</dbReference>
<dbReference type="PANTHER" id="PTHR43584">
    <property type="entry name" value="NUCLEOTIDYL TRANSFERASE"/>
    <property type="match status" value="1"/>
</dbReference>
<keyword evidence="14 18" id="KW-0961">Cell wall biogenesis/degradation</keyword>
<keyword evidence="9 18" id="KW-0460">Magnesium</keyword>
<feature type="active site" description="Proton acceptor" evidence="18">
    <location>
        <position position="368"/>
    </location>
</feature>
<dbReference type="GO" id="GO:0000287">
    <property type="term" value="F:magnesium ion binding"/>
    <property type="evidence" value="ECO:0007669"/>
    <property type="project" value="UniProtKB-UniRule"/>
</dbReference>
<comment type="cofactor">
    <cofactor evidence="18">
        <name>Mg(2+)</name>
        <dbReference type="ChEBI" id="CHEBI:18420"/>
    </cofactor>
    <text evidence="18">Binds 1 Mg(2+) ion per subunit.</text>
</comment>
<dbReference type="UniPathway" id="UPA00973"/>
<comment type="subunit">
    <text evidence="18">Homotrimer.</text>
</comment>
<evidence type="ECO:0000256" key="17">
    <source>
        <dbReference type="ARBA" id="ARBA00049628"/>
    </source>
</evidence>
<comment type="function">
    <text evidence="17 18">Catalyzes the last two sequential reactions in the de novo biosynthetic pathway for UDP-N-acetylglucosamine (UDP-GlcNAc). The C-terminal domain catalyzes the transfer of acetyl group from acetyl coenzyme A to glucosamine-1-phosphate (GlcN-1-P) to produce N-acetylglucosamine-1-phosphate (GlcNAc-1-P), which is converted into UDP-GlcNAc by the transfer of uridine 5-monophosphate (from uridine 5-triphosphate), a reaction catalyzed by the N-terminal domain.</text>
</comment>
<comment type="pathway">
    <text evidence="18">Bacterial outer membrane biogenesis; LPS lipid A biosynthesis.</text>
</comment>
<dbReference type="GO" id="GO:0071555">
    <property type="term" value="P:cell wall organization"/>
    <property type="evidence" value="ECO:0007669"/>
    <property type="project" value="UniProtKB-KW"/>
</dbReference>
<evidence type="ECO:0000259" key="19">
    <source>
        <dbReference type="Pfam" id="PF12804"/>
    </source>
</evidence>
<evidence type="ECO:0000256" key="14">
    <source>
        <dbReference type="ARBA" id="ARBA00023316"/>
    </source>
</evidence>
<feature type="domain" description="MobA-like NTP transferase" evidence="19">
    <location>
        <begin position="12"/>
        <end position="144"/>
    </location>
</feature>
<keyword evidence="10 18" id="KW-0133">Cell shape</keyword>
<evidence type="ECO:0000256" key="3">
    <source>
        <dbReference type="ARBA" id="ARBA00007947"/>
    </source>
</evidence>
<dbReference type="SUPFAM" id="SSF51161">
    <property type="entry name" value="Trimeric LpxA-like enzymes"/>
    <property type="match status" value="1"/>
</dbReference>
<dbReference type="CDD" id="cd02540">
    <property type="entry name" value="GT2_GlmU_N_bac"/>
    <property type="match status" value="1"/>
</dbReference>
<dbReference type="GO" id="GO:0005737">
    <property type="term" value="C:cytoplasm"/>
    <property type="evidence" value="ECO:0007669"/>
    <property type="project" value="UniProtKB-SubCell"/>
</dbReference>
<feature type="binding site" evidence="18">
    <location>
        <position position="338"/>
    </location>
    <ligand>
        <name>UDP-N-acetyl-alpha-D-glucosamine</name>
        <dbReference type="ChEBI" id="CHEBI:57705"/>
    </ligand>
</feature>
<feature type="binding site" evidence="18">
    <location>
        <begin position="15"/>
        <end position="18"/>
    </location>
    <ligand>
        <name>UDP-N-acetyl-alpha-D-glucosamine</name>
        <dbReference type="ChEBI" id="CHEBI:57705"/>
    </ligand>
</feature>
<evidence type="ECO:0000256" key="9">
    <source>
        <dbReference type="ARBA" id="ARBA00022842"/>
    </source>
</evidence>
<organism evidence="20 21">
    <name type="scientific">Anaerotruncus massiliensis</name>
    <name type="common">ex Liu et al. 2021</name>
    <dbReference type="NCBI Taxonomy" id="2321404"/>
    <lineage>
        <taxon>Bacteria</taxon>
        <taxon>Bacillati</taxon>
        <taxon>Bacillota</taxon>
        <taxon>Clostridia</taxon>
        <taxon>Eubacteriales</taxon>
        <taxon>Oscillospiraceae</taxon>
        <taxon>Anaerotruncus</taxon>
    </lineage>
</organism>
<dbReference type="InterPro" id="IPR029044">
    <property type="entry name" value="Nucleotide-diphossugar_trans"/>
</dbReference>
<dbReference type="EC" id="2.7.7.23" evidence="18"/>
<feature type="region of interest" description="N-acetyltransferase" evidence="18">
    <location>
        <begin position="257"/>
        <end position="466"/>
    </location>
</feature>
<evidence type="ECO:0000256" key="13">
    <source>
        <dbReference type="ARBA" id="ARBA00023315"/>
    </source>
</evidence>
<protein>
    <recommendedName>
        <fullName evidence="18">Bifunctional protein GlmU</fullName>
    </recommendedName>
    <domain>
        <recommendedName>
            <fullName evidence="18">UDP-N-acetylglucosamine pyrophosphorylase</fullName>
            <ecNumber evidence="18">2.7.7.23</ecNumber>
        </recommendedName>
        <alternativeName>
            <fullName evidence="18">N-acetylglucosamine-1-phosphate uridyltransferase</fullName>
        </alternativeName>
    </domain>
    <domain>
        <recommendedName>
            <fullName evidence="18">Glucosamine-1-phosphate N-acetyltransferase</fullName>
            <ecNumber evidence="18">2.3.1.157</ecNumber>
        </recommendedName>
    </domain>
</protein>
<feature type="binding site" evidence="18">
    <location>
        <position position="382"/>
    </location>
    <ligand>
        <name>UDP-N-acetyl-alpha-D-glucosamine</name>
        <dbReference type="ChEBI" id="CHEBI:57705"/>
    </ligand>
</feature>
<dbReference type="InterPro" id="IPR005882">
    <property type="entry name" value="Bifunctional_GlmU"/>
</dbReference>
<keyword evidence="12 18" id="KW-0511">Multifunctional enzyme</keyword>
<dbReference type="Pfam" id="PF12804">
    <property type="entry name" value="NTP_transf_3"/>
    <property type="match status" value="1"/>
</dbReference>
<keyword evidence="13 18" id="KW-0012">Acyltransferase</keyword>
<feature type="binding site" evidence="18">
    <location>
        <position position="371"/>
    </location>
    <ligand>
        <name>UDP-N-acetyl-alpha-D-glucosamine</name>
        <dbReference type="ChEBI" id="CHEBI:57705"/>
    </ligand>
</feature>
<name>A0A498CIZ7_9FIRM</name>
<dbReference type="Gene3D" id="3.90.550.10">
    <property type="entry name" value="Spore Coat Polysaccharide Biosynthesis Protein SpsA, Chain A"/>
    <property type="match status" value="1"/>
</dbReference>
<evidence type="ECO:0000256" key="1">
    <source>
        <dbReference type="ARBA" id="ARBA00004496"/>
    </source>
</evidence>
<dbReference type="GO" id="GO:0006048">
    <property type="term" value="P:UDP-N-acetylglucosamine biosynthetic process"/>
    <property type="evidence" value="ECO:0007669"/>
    <property type="project" value="UniProtKB-UniPathway"/>
</dbReference>
<dbReference type="InterPro" id="IPR038009">
    <property type="entry name" value="GlmU_C_LbH"/>
</dbReference>
<dbReference type="InterPro" id="IPR050065">
    <property type="entry name" value="GlmU-like"/>
</dbReference>
<dbReference type="AlphaFoldDB" id="A0A498CIZ7"/>
<comment type="pathway">
    <text evidence="18">Nucleotide-sugar biosynthesis; UDP-N-acetyl-alpha-D-glucosamine biosynthesis; N-acetyl-alpha-D-glucosamine 1-phosphate from alpha-D-glucosamine 6-phosphate (route II): step 2/2.</text>
</comment>
<keyword evidence="8 18" id="KW-0677">Repeat</keyword>
<dbReference type="CDD" id="cd03353">
    <property type="entry name" value="LbH_GlmU_C"/>
    <property type="match status" value="1"/>
</dbReference>
<feature type="binding site" evidence="18">
    <location>
        <position position="79"/>
    </location>
    <ligand>
        <name>UDP-N-acetyl-alpha-D-glucosamine</name>
        <dbReference type="ChEBI" id="CHEBI:57705"/>
    </ligand>
</feature>
<keyword evidence="11 18" id="KW-0573">Peptidoglycan synthesis</keyword>
<evidence type="ECO:0000256" key="4">
    <source>
        <dbReference type="ARBA" id="ARBA00022490"/>
    </source>
</evidence>
<keyword evidence="4 18" id="KW-0963">Cytoplasm</keyword>
<keyword evidence="7 18" id="KW-0479">Metal-binding</keyword>
<feature type="binding site" evidence="18">
    <location>
        <position position="445"/>
    </location>
    <ligand>
        <name>acetyl-CoA</name>
        <dbReference type="ChEBI" id="CHEBI:57288"/>
    </ligand>
</feature>
<comment type="subcellular location">
    <subcellularLocation>
        <location evidence="1 18">Cytoplasm</location>
    </subcellularLocation>
</comment>
<dbReference type="UniPathway" id="UPA00113">
    <property type="reaction ID" value="UER00532"/>
</dbReference>
<dbReference type="Proteomes" id="UP000276301">
    <property type="component" value="Unassembled WGS sequence"/>
</dbReference>
<feature type="binding site" evidence="18">
    <location>
        <position position="428"/>
    </location>
    <ligand>
        <name>acetyl-CoA</name>
        <dbReference type="ChEBI" id="CHEBI:57288"/>
    </ligand>
</feature>
<dbReference type="EMBL" id="RCHT01000047">
    <property type="protein sequence ID" value="RLL07490.1"/>
    <property type="molecule type" value="Genomic_DNA"/>
</dbReference>
<evidence type="ECO:0000256" key="5">
    <source>
        <dbReference type="ARBA" id="ARBA00022679"/>
    </source>
</evidence>
<reference evidence="20 21" key="1">
    <citation type="submission" date="2018-10" db="EMBL/GenBank/DDBJ databases">
        <title>Anaerotruncus faecis sp. nov., isolated from human feces.</title>
        <authorList>
            <person name="Wang Y.-J."/>
        </authorList>
    </citation>
    <scope>NUCLEOTIDE SEQUENCE [LARGE SCALE GENOMIC DNA]</scope>
    <source>
        <strain evidence="20 21">22A2-44</strain>
    </source>
</reference>
<dbReference type="PANTHER" id="PTHR43584:SF3">
    <property type="entry name" value="BIFUNCTIONAL PROTEIN GLMU"/>
    <property type="match status" value="1"/>
</dbReference>
<evidence type="ECO:0000256" key="2">
    <source>
        <dbReference type="ARBA" id="ARBA00007707"/>
    </source>
</evidence>
<dbReference type="SUPFAM" id="SSF53448">
    <property type="entry name" value="Nucleotide-diphospho-sugar transferases"/>
    <property type="match status" value="1"/>
</dbReference>
<feature type="binding site" evidence="18">
    <location>
        <position position="233"/>
    </location>
    <ligand>
        <name>UDP-N-acetyl-alpha-D-glucosamine</name>
        <dbReference type="ChEBI" id="CHEBI:57705"/>
    </ligand>
</feature>
<dbReference type="EC" id="2.3.1.157" evidence="18"/>
<feature type="binding site" evidence="18">
    <location>
        <begin position="84"/>
        <end position="85"/>
    </location>
    <ligand>
        <name>UDP-N-acetyl-alpha-D-glucosamine</name>
        <dbReference type="ChEBI" id="CHEBI:57705"/>
    </ligand>
</feature>
<feature type="binding site" evidence="18">
    <location>
        <position position="160"/>
    </location>
    <ligand>
        <name>UDP-N-acetyl-alpha-D-glucosamine</name>
        <dbReference type="ChEBI" id="CHEBI:57705"/>
    </ligand>
</feature>
<dbReference type="GO" id="GO:0000902">
    <property type="term" value="P:cell morphogenesis"/>
    <property type="evidence" value="ECO:0007669"/>
    <property type="project" value="UniProtKB-UniRule"/>
</dbReference>
<comment type="catalytic activity">
    <reaction evidence="15 18">
        <text>alpha-D-glucosamine 1-phosphate + acetyl-CoA = N-acetyl-alpha-D-glucosamine 1-phosphate + CoA + H(+)</text>
        <dbReference type="Rhea" id="RHEA:13725"/>
        <dbReference type="ChEBI" id="CHEBI:15378"/>
        <dbReference type="ChEBI" id="CHEBI:57287"/>
        <dbReference type="ChEBI" id="CHEBI:57288"/>
        <dbReference type="ChEBI" id="CHEBI:57776"/>
        <dbReference type="ChEBI" id="CHEBI:58516"/>
        <dbReference type="EC" id="2.3.1.157"/>
    </reaction>
</comment>
<dbReference type="HAMAP" id="MF_01631">
    <property type="entry name" value="GlmU"/>
    <property type="match status" value="1"/>
</dbReference>
<feature type="region of interest" description="Pyrophosphorylase" evidence="18">
    <location>
        <begin position="1"/>
        <end position="235"/>
    </location>
</feature>
<dbReference type="GO" id="GO:0019134">
    <property type="term" value="F:glucosamine-1-phosphate N-acetyltransferase activity"/>
    <property type="evidence" value="ECO:0007669"/>
    <property type="project" value="UniProtKB-UniRule"/>
</dbReference>
<dbReference type="GO" id="GO:0009252">
    <property type="term" value="P:peptidoglycan biosynthetic process"/>
    <property type="evidence" value="ECO:0007669"/>
    <property type="project" value="UniProtKB-UniRule"/>
</dbReference>